<evidence type="ECO:0000313" key="4">
    <source>
        <dbReference type="EMBL" id="MFD1421936.1"/>
    </source>
</evidence>
<reference evidence="5" key="1">
    <citation type="journal article" date="2019" name="Int. J. Syst. Evol. Microbiol.">
        <title>The Global Catalogue of Microorganisms (GCM) 10K type strain sequencing project: providing services to taxonomists for standard genome sequencing and annotation.</title>
        <authorList>
            <consortium name="The Broad Institute Genomics Platform"/>
            <consortium name="The Broad Institute Genome Sequencing Center for Infectious Disease"/>
            <person name="Wu L."/>
            <person name="Ma J."/>
        </authorList>
    </citation>
    <scope>NUCLEOTIDE SEQUENCE [LARGE SCALE GENOMIC DNA]</scope>
    <source>
        <strain evidence="5">CCM 8931</strain>
    </source>
</reference>
<keyword evidence="2" id="KW-0812">Transmembrane</keyword>
<keyword evidence="2" id="KW-0472">Membrane</keyword>
<feature type="transmembrane region" description="Helical" evidence="2">
    <location>
        <begin position="75"/>
        <end position="93"/>
    </location>
</feature>
<evidence type="ECO:0000256" key="1">
    <source>
        <dbReference type="SAM" id="MobiDB-lite"/>
    </source>
</evidence>
<evidence type="ECO:0000313" key="5">
    <source>
        <dbReference type="Proteomes" id="UP001597188"/>
    </source>
</evidence>
<dbReference type="InterPro" id="IPR026870">
    <property type="entry name" value="Zinc_ribbon_dom"/>
</dbReference>
<gene>
    <name evidence="4" type="ORF">ACFQ5L_13395</name>
</gene>
<dbReference type="RefSeq" id="WP_137634630.1">
    <property type="nucleotide sequence ID" value="NZ_BJDL01000011.1"/>
</dbReference>
<organism evidence="4 5">
    <name type="scientific">Lactiplantibacillus songbeiensis</name>
    <dbReference type="NCBI Taxonomy" id="2559920"/>
    <lineage>
        <taxon>Bacteria</taxon>
        <taxon>Bacillati</taxon>
        <taxon>Bacillota</taxon>
        <taxon>Bacilli</taxon>
        <taxon>Lactobacillales</taxon>
        <taxon>Lactobacillaceae</taxon>
        <taxon>Lactiplantibacillus</taxon>
    </lineage>
</organism>
<keyword evidence="2" id="KW-1133">Transmembrane helix</keyword>
<accession>A0ABW4C3W4</accession>
<protein>
    <submittedName>
        <fullName evidence="4">Zinc-ribbon domain-containing protein</fullName>
    </submittedName>
</protein>
<proteinExistence type="predicted"/>
<dbReference type="EMBL" id="JBHTOJ010000047">
    <property type="protein sequence ID" value="MFD1421936.1"/>
    <property type="molecule type" value="Genomic_DNA"/>
</dbReference>
<comment type="caution">
    <text evidence="4">The sequence shown here is derived from an EMBL/GenBank/DDBJ whole genome shotgun (WGS) entry which is preliminary data.</text>
</comment>
<feature type="domain" description="Zinc-ribbon" evidence="3">
    <location>
        <begin position="3"/>
        <end position="24"/>
    </location>
</feature>
<feature type="compositionally biased region" description="Polar residues" evidence="1">
    <location>
        <begin position="39"/>
        <end position="55"/>
    </location>
</feature>
<dbReference type="Pfam" id="PF13240">
    <property type="entry name" value="Zn_Ribbon_1"/>
    <property type="match status" value="1"/>
</dbReference>
<evidence type="ECO:0000259" key="3">
    <source>
        <dbReference type="Pfam" id="PF13240"/>
    </source>
</evidence>
<name>A0ABW4C3W4_9LACO</name>
<sequence length="220" mass="24665">MKYCTNCGQRLSASTKFCTRCGAEQQVDSEVMSQPVAADSQSQPTEPASTDDVNQAQRVAPEVTAKADDSSGLKMNLIVIGFILLLFAGFFGIRGYQTYKRNHLTEQELANIGSDIADKYLGEGQVTVYYDKETNELDLVAKTGTKLYNRADDVVNGFANVSKLKPFRSAFEEISIDMSEKMPTNLRDVHVRFMNPANTNRYLYIWQDGEVTYDFTKDDD</sequence>
<dbReference type="Proteomes" id="UP001597188">
    <property type="component" value="Unassembled WGS sequence"/>
</dbReference>
<feature type="region of interest" description="Disordered" evidence="1">
    <location>
        <begin position="32"/>
        <end position="55"/>
    </location>
</feature>
<evidence type="ECO:0000256" key="2">
    <source>
        <dbReference type="SAM" id="Phobius"/>
    </source>
</evidence>
<keyword evidence="5" id="KW-1185">Reference proteome</keyword>